<name>A0A0U2Z2L7_9ALTE</name>
<dbReference type="RefSeq" id="WP_062475645.1">
    <property type="nucleotide sequence ID" value="NZ_CP013650.1"/>
</dbReference>
<dbReference type="SUPFAM" id="SSF75217">
    <property type="entry name" value="alpha/beta knot"/>
    <property type="match status" value="1"/>
</dbReference>
<comment type="function">
    <text evidence="7">Catalyzes the 2'-O methylation of guanosine at position 18 in tRNA.</text>
</comment>
<dbReference type="EC" id="2.1.1.34" evidence="7"/>
<gene>
    <name evidence="7" type="primary">trmH</name>
    <name evidence="10" type="ORF">AT746_01825</name>
</gene>
<comment type="catalytic activity">
    <reaction evidence="7">
        <text>guanosine(18) in tRNA + S-adenosyl-L-methionine = 2'-O-methylguanosine(18) in tRNA + S-adenosyl-L-homocysteine + H(+)</text>
        <dbReference type="Rhea" id="RHEA:20077"/>
        <dbReference type="Rhea" id="RHEA-COMP:10190"/>
        <dbReference type="Rhea" id="RHEA-COMP:10192"/>
        <dbReference type="ChEBI" id="CHEBI:15378"/>
        <dbReference type="ChEBI" id="CHEBI:57856"/>
        <dbReference type="ChEBI" id="CHEBI:59789"/>
        <dbReference type="ChEBI" id="CHEBI:74269"/>
        <dbReference type="ChEBI" id="CHEBI:74445"/>
        <dbReference type="EC" id="2.1.1.34"/>
    </reaction>
</comment>
<keyword evidence="4 7" id="KW-0949">S-adenosyl-L-methionine</keyword>
<dbReference type="PANTHER" id="PTHR43453">
    <property type="entry name" value="RRNA METHYLASE-LIKE"/>
    <property type="match status" value="1"/>
</dbReference>
<evidence type="ECO:0000256" key="4">
    <source>
        <dbReference type="ARBA" id="ARBA00022691"/>
    </source>
</evidence>
<dbReference type="InterPro" id="IPR029026">
    <property type="entry name" value="tRNA_m1G_MTases_N"/>
</dbReference>
<proteinExistence type="inferred from homology"/>
<keyword evidence="11" id="KW-1185">Reference proteome</keyword>
<keyword evidence="5 7" id="KW-0819">tRNA processing</keyword>
<organism evidence="10 11">
    <name type="scientific">Lacimicrobium alkaliphilum</name>
    <dbReference type="NCBI Taxonomy" id="1526571"/>
    <lineage>
        <taxon>Bacteria</taxon>
        <taxon>Pseudomonadati</taxon>
        <taxon>Pseudomonadota</taxon>
        <taxon>Gammaproteobacteria</taxon>
        <taxon>Alteromonadales</taxon>
        <taxon>Alteromonadaceae</taxon>
        <taxon>Lacimicrobium</taxon>
    </lineage>
</organism>
<feature type="binding site" evidence="7">
    <location>
        <position position="95"/>
    </location>
    <ligand>
        <name>S-adenosyl-L-methionine</name>
        <dbReference type="ChEBI" id="CHEBI:59789"/>
    </ligand>
</feature>
<feature type="domain" description="RNA methyltransferase SpoU/TrmH type C-terminal" evidence="9">
    <location>
        <begin position="162"/>
        <end position="214"/>
    </location>
</feature>
<dbReference type="InterPro" id="IPR033671">
    <property type="entry name" value="TrmH"/>
</dbReference>
<reference evidence="10 11" key="1">
    <citation type="submission" date="2015-12" db="EMBL/GenBank/DDBJ databases">
        <title>Complete genome of Lacimicrobium alkaliphilum KCTC 32984.</title>
        <authorList>
            <person name="Kim S.-G."/>
            <person name="Lee Y.-J."/>
        </authorList>
    </citation>
    <scope>NUCLEOTIDE SEQUENCE [LARGE SCALE GENOMIC DNA]</scope>
    <source>
        <strain evidence="10 11">YelD216</strain>
    </source>
</reference>
<dbReference type="CDD" id="cd18092">
    <property type="entry name" value="SpoU-like_TrmH"/>
    <property type="match status" value="1"/>
</dbReference>
<dbReference type="Pfam" id="PF00588">
    <property type="entry name" value="SpoU_methylase"/>
    <property type="match status" value="1"/>
</dbReference>
<keyword evidence="2 7" id="KW-0489">Methyltransferase</keyword>
<evidence type="ECO:0000259" key="8">
    <source>
        <dbReference type="Pfam" id="PF00588"/>
    </source>
</evidence>
<dbReference type="GO" id="GO:0141100">
    <property type="term" value="F:tRNA (guanine(18)-2'-O)-methyltransferase activity"/>
    <property type="evidence" value="ECO:0007669"/>
    <property type="project" value="UniProtKB-UniRule"/>
</dbReference>
<sequence>MTPERYRRIRQMLALRQPDLAVCLEKVHKPHNLAAIMRNCDAVGAHNLHVIWNTKHQIRSGTSVGSQNWLKLHTHADTSGAIDSFNSQKMQILVTHLSDKSVDFRDIDYCRPTVILFGQEKYGATEQALAAAHQHIVIPMQGMVQSLNVSVAGALVLYEAQRQRQQAGLYDRPRLDEKECQRILFEGGYPRLKTLCRIKGLEYPQIDEEGQISAPQSWWQRMREYQGDKSEKVKVI</sequence>
<dbReference type="NCBIfam" id="NF008295">
    <property type="entry name" value="PRK11081.1"/>
    <property type="match status" value="1"/>
</dbReference>
<dbReference type="Proteomes" id="UP000068447">
    <property type="component" value="Chromosome"/>
</dbReference>
<keyword evidence="1 7" id="KW-0820">tRNA-binding</keyword>
<evidence type="ECO:0000256" key="1">
    <source>
        <dbReference type="ARBA" id="ARBA00022555"/>
    </source>
</evidence>
<dbReference type="Pfam" id="PF12105">
    <property type="entry name" value="SpoU_methylas_C"/>
    <property type="match status" value="1"/>
</dbReference>
<dbReference type="InterPro" id="IPR022724">
    <property type="entry name" value="rRNA_MeTrfase_SpoU_C"/>
</dbReference>
<comment type="similarity">
    <text evidence="7">Belongs to the class IV-like SAM-binding methyltransferase superfamily. RNA methyltransferase TrmH family.</text>
</comment>
<dbReference type="InterPro" id="IPR029028">
    <property type="entry name" value="Alpha/beta_knot_MTases"/>
</dbReference>
<feature type="binding site" evidence="7">
    <location>
        <position position="138"/>
    </location>
    <ligand>
        <name>S-adenosyl-L-methionine</name>
        <dbReference type="ChEBI" id="CHEBI:59789"/>
    </ligand>
</feature>
<dbReference type="AlphaFoldDB" id="A0A0U2Z2L7"/>
<evidence type="ECO:0000259" key="9">
    <source>
        <dbReference type="Pfam" id="PF12105"/>
    </source>
</evidence>
<accession>A0A0U2Z2L7</accession>
<evidence type="ECO:0000256" key="7">
    <source>
        <dbReference type="HAMAP-Rule" id="MF_02060"/>
    </source>
</evidence>
<dbReference type="STRING" id="1526571.AT746_01825"/>
<dbReference type="InterPro" id="IPR001537">
    <property type="entry name" value="SpoU_MeTrfase"/>
</dbReference>
<dbReference type="EMBL" id="CP013650">
    <property type="protein sequence ID" value="ALS97139.1"/>
    <property type="molecule type" value="Genomic_DNA"/>
</dbReference>
<evidence type="ECO:0000256" key="6">
    <source>
        <dbReference type="ARBA" id="ARBA00022884"/>
    </source>
</evidence>
<dbReference type="GO" id="GO:0002938">
    <property type="term" value="P:tRNA guanine ribose methylation"/>
    <property type="evidence" value="ECO:0007669"/>
    <property type="project" value="UniProtKB-UniRule"/>
</dbReference>
<evidence type="ECO:0000313" key="11">
    <source>
        <dbReference type="Proteomes" id="UP000068447"/>
    </source>
</evidence>
<comment type="caution">
    <text evidence="7">Lacks conserved residue(s) required for the propagation of feature annotation.</text>
</comment>
<evidence type="ECO:0000313" key="10">
    <source>
        <dbReference type="EMBL" id="ALS97139.1"/>
    </source>
</evidence>
<evidence type="ECO:0000256" key="2">
    <source>
        <dbReference type="ARBA" id="ARBA00022603"/>
    </source>
</evidence>
<dbReference type="KEGG" id="lal:AT746_01825"/>
<feature type="domain" description="tRNA/rRNA methyltransferase SpoU type" evidence="8">
    <location>
        <begin position="20"/>
        <end position="158"/>
    </location>
</feature>
<protein>
    <recommendedName>
        <fullName evidence="7">tRNA (guanosine(18)-2'-O)-methyltransferase</fullName>
        <ecNumber evidence="7">2.1.1.34</ecNumber>
    </recommendedName>
    <alternativeName>
        <fullName evidence="7">tRNA [Gm18] methyltransferase</fullName>
    </alternativeName>
</protein>
<dbReference type="Gene3D" id="3.40.1280.10">
    <property type="match status" value="1"/>
</dbReference>
<evidence type="ECO:0000256" key="3">
    <source>
        <dbReference type="ARBA" id="ARBA00022679"/>
    </source>
</evidence>
<evidence type="ECO:0000256" key="5">
    <source>
        <dbReference type="ARBA" id="ARBA00022694"/>
    </source>
</evidence>
<dbReference type="GO" id="GO:0000049">
    <property type="term" value="F:tRNA binding"/>
    <property type="evidence" value="ECO:0007669"/>
    <property type="project" value="UniProtKB-UniRule"/>
</dbReference>
<feature type="binding site" evidence="7">
    <location>
        <position position="147"/>
    </location>
    <ligand>
        <name>S-adenosyl-L-methionine</name>
        <dbReference type="ChEBI" id="CHEBI:59789"/>
    </ligand>
</feature>
<dbReference type="OrthoDB" id="9794400at2"/>
<dbReference type="PANTHER" id="PTHR43453:SF1">
    <property type="entry name" value="TRNA_RRNA METHYLTRANSFERASE SPOU TYPE DOMAIN-CONTAINING PROTEIN"/>
    <property type="match status" value="1"/>
</dbReference>
<dbReference type="HAMAP" id="MF_02060">
    <property type="entry name" value="tRNA_methyltr_TrmH"/>
    <property type="match status" value="1"/>
</dbReference>
<keyword evidence="6 7" id="KW-0694">RNA-binding</keyword>
<keyword evidence="3 7" id="KW-0808">Transferase</keyword>